<feature type="compositionally biased region" description="Acidic residues" evidence="1">
    <location>
        <begin position="136"/>
        <end position="155"/>
    </location>
</feature>
<feature type="region of interest" description="Disordered" evidence="1">
    <location>
        <begin position="58"/>
        <end position="88"/>
    </location>
</feature>
<comment type="caution">
    <text evidence="2">The sequence shown here is derived from an EMBL/GenBank/DDBJ whole genome shotgun (WGS) entry which is preliminary data.</text>
</comment>
<proteinExistence type="predicted"/>
<dbReference type="Proteomes" id="UP000031737">
    <property type="component" value="Unassembled WGS sequence"/>
</dbReference>
<accession>A0A061J3B4</accession>
<gene>
    <name evidence="2" type="ORF">TRSC58_02345</name>
</gene>
<dbReference type="OrthoDB" id="264696at2759"/>
<feature type="region of interest" description="Disordered" evidence="1">
    <location>
        <begin position="125"/>
        <end position="155"/>
    </location>
</feature>
<evidence type="ECO:0000313" key="2">
    <source>
        <dbReference type="EMBL" id="ESL09928.1"/>
    </source>
</evidence>
<organism evidence="2 3">
    <name type="scientific">Trypanosoma rangeli SC58</name>
    <dbReference type="NCBI Taxonomy" id="429131"/>
    <lineage>
        <taxon>Eukaryota</taxon>
        <taxon>Discoba</taxon>
        <taxon>Euglenozoa</taxon>
        <taxon>Kinetoplastea</taxon>
        <taxon>Metakinetoplastina</taxon>
        <taxon>Trypanosomatida</taxon>
        <taxon>Trypanosomatidae</taxon>
        <taxon>Trypanosoma</taxon>
        <taxon>Herpetosoma</taxon>
    </lineage>
</organism>
<dbReference type="VEuPathDB" id="TriTrypDB:TRSC58_02345"/>
<evidence type="ECO:0000256" key="1">
    <source>
        <dbReference type="SAM" id="MobiDB-lite"/>
    </source>
</evidence>
<dbReference type="AlphaFoldDB" id="A0A061J3B4"/>
<reference evidence="2 3" key="1">
    <citation type="submission" date="2013-07" db="EMBL/GenBank/DDBJ databases">
        <authorList>
            <person name="Stoco P.H."/>
            <person name="Wagner G."/>
            <person name="Gerber A."/>
            <person name="Zaha A."/>
            <person name="Thompson C."/>
            <person name="Bartholomeu D.C."/>
            <person name="Luckemeyer D.D."/>
            <person name="Bahia D."/>
            <person name="Loreto E."/>
            <person name="Prestes E.B."/>
            <person name="Lima F.M."/>
            <person name="Rodrigues-Luiz G."/>
            <person name="Vallejo G.A."/>
            <person name="Filho J.F."/>
            <person name="Monteiro K.M."/>
            <person name="Tyler K.M."/>
            <person name="de Almeida L.G."/>
            <person name="Ortiz M.F."/>
            <person name="Siervo M.A."/>
            <person name="de Moraes M.H."/>
            <person name="Cunha O.L."/>
            <person name="Mendonca-Neto R."/>
            <person name="Silva R."/>
            <person name="Teixeira S.M."/>
            <person name="Murta S.M."/>
            <person name="Sincero T.C."/>
            <person name="Mendes T.A."/>
            <person name="Urmenyi T.P."/>
            <person name="Silva V.G."/>
            <person name="da Rocha W.D."/>
            <person name="Andersson B."/>
            <person name="Romanha A.J."/>
            <person name="Steindel M."/>
            <person name="de Vasconcelos A.T."/>
            <person name="Grisard E.C."/>
        </authorList>
    </citation>
    <scope>NUCLEOTIDE SEQUENCE [LARGE SCALE GENOMIC DNA]</scope>
    <source>
        <strain evidence="2 3">SC58</strain>
    </source>
</reference>
<protein>
    <submittedName>
        <fullName evidence="2">Uncharacterized protein</fullName>
    </submittedName>
</protein>
<keyword evidence="3" id="KW-1185">Reference proteome</keyword>
<dbReference type="EMBL" id="AUPL01002345">
    <property type="protein sequence ID" value="ESL09928.1"/>
    <property type="molecule type" value="Genomic_DNA"/>
</dbReference>
<name>A0A061J3B4_TRYRA</name>
<sequence length="155" mass="16961">MTMTPDLDLSVDVMRAKLKGVCAEPGALVSLRDASAFEMVMRLNQRHRGKLVAAFLTSSRPPGVSKSDDALQGGLKEDNGDTNGSTRGSEYSRLVFVPAAYEVFLENEMQKWLDPFYGRVESAALKRARGERDSSSSDDEEFMGDGVDDDDSLSD</sequence>
<evidence type="ECO:0000313" key="3">
    <source>
        <dbReference type="Proteomes" id="UP000031737"/>
    </source>
</evidence>